<dbReference type="GO" id="GO:0005737">
    <property type="term" value="C:cytoplasm"/>
    <property type="evidence" value="ECO:0007669"/>
    <property type="project" value="UniProtKB-SubCell"/>
</dbReference>
<reference evidence="16 17" key="1">
    <citation type="journal article" date="2016" name="Nat. Commun.">
        <title>Thousands of microbial genomes shed light on interconnected biogeochemical processes in an aquifer system.</title>
        <authorList>
            <person name="Anantharaman K."/>
            <person name="Brown C.T."/>
            <person name="Hug L.A."/>
            <person name="Sharon I."/>
            <person name="Castelle C.J."/>
            <person name="Probst A.J."/>
            <person name="Thomas B.C."/>
            <person name="Singh A."/>
            <person name="Wilkins M.J."/>
            <person name="Karaoz U."/>
            <person name="Brodie E.L."/>
            <person name="Williams K.H."/>
            <person name="Hubbard S.S."/>
            <person name="Banfield J.F."/>
        </authorList>
    </citation>
    <scope>NUCLEOTIDE SEQUENCE [LARGE SCALE GENOMIC DNA]</scope>
</reference>
<dbReference type="PIRSF" id="PIRSF004930">
    <property type="entry name" value="Tln_factor_SUA5"/>
    <property type="match status" value="1"/>
</dbReference>
<evidence type="ECO:0000313" key="16">
    <source>
        <dbReference type="EMBL" id="OGD15353.1"/>
    </source>
</evidence>
<evidence type="ECO:0000256" key="12">
    <source>
        <dbReference type="ARBA" id="ARBA00048366"/>
    </source>
</evidence>
<keyword evidence="7 13" id="KW-0819">tRNA processing</keyword>
<evidence type="ECO:0000256" key="14">
    <source>
        <dbReference type="PIRSR" id="PIRSR004930-1"/>
    </source>
</evidence>
<dbReference type="GO" id="GO:0006450">
    <property type="term" value="P:regulation of translational fidelity"/>
    <property type="evidence" value="ECO:0007669"/>
    <property type="project" value="TreeGrafter"/>
</dbReference>
<evidence type="ECO:0000256" key="9">
    <source>
        <dbReference type="ARBA" id="ARBA00022741"/>
    </source>
</evidence>
<organism evidence="16 17">
    <name type="scientific">Candidatus Sediminicultor quintus</name>
    <dbReference type="NCBI Taxonomy" id="1797291"/>
    <lineage>
        <taxon>Bacteria</taxon>
        <taxon>Pseudomonadati</taxon>
        <taxon>Atribacterota</taxon>
        <taxon>Candidatus Phoenicimicrobiia</taxon>
        <taxon>Candidatus Pheonicimicrobiales</taxon>
        <taxon>Candidatus Phoenicimicrobiaceae</taxon>
        <taxon>Candidatus Sediminicultor</taxon>
    </lineage>
</organism>
<evidence type="ECO:0000259" key="15">
    <source>
        <dbReference type="PROSITE" id="PS51163"/>
    </source>
</evidence>
<feature type="binding site" evidence="14">
    <location>
        <position position="183"/>
    </location>
    <ligand>
        <name>L-threonine</name>
        <dbReference type="ChEBI" id="CHEBI:57926"/>
    </ligand>
</feature>
<dbReference type="Proteomes" id="UP000177701">
    <property type="component" value="Unassembled WGS sequence"/>
</dbReference>
<proteinExistence type="inferred from homology"/>
<evidence type="ECO:0000256" key="4">
    <source>
        <dbReference type="ARBA" id="ARBA00015492"/>
    </source>
</evidence>
<dbReference type="STRING" id="1797291.A2V47_06650"/>
<accession>A0A1F5A9X9</accession>
<dbReference type="PANTHER" id="PTHR17490">
    <property type="entry name" value="SUA5"/>
    <property type="match status" value="1"/>
</dbReference>
<dbReference type="SUPFAM" id="SSF55821">
    <property type="entry name" value="YrdC/RibB"/>
    <property type="match status" value="1"/>
</dbReference>
<dbReference type="Pfam" id="PF03481">
    <property type="entry name" value="Sua5_C"/>
    <property type="match status" value="1"/>
</dbReference>
<dbReference type="PROSITE" id="PS51163">
    <property type="entry name" value="YRDC"/>
    <property type="match status" value="1"/>
</dbReference>
<sequence>MKTKILVINPQRIDFAKIKIAAEEIKKGNLVAFPTETVYGLGADALNEKAVAKIFQAKGRPFNDPLIAHIADIKELYRLSKKIPPVALKLAEAFWPGPLTLVLRKSELVSDIVTSGLDTVAIRMPADNIALSLIREAQTPIVAPSANLFGRTSPTNAQHVVDDLDGKIEMIIDGGKTKVGVESTVLDITTKPARVLRAGGISVEKLKEVIGQVKISKELEEVFRSPGMLNSHYSPQAKLILVEEKGESEVEEVRQLASEYKGKGFKVGIMAKEENQNEYNGFEVKIIGKGAELERCAANLFAILRSFDKDGFDIIITEGLEERGLGLAIMERLRKAAVPKYEC</sequence>
<dbReference type="AlphaFoldDB" id="A0A1F5A9X9"/>
<dbReference type="InterPro" id="IPR010923">
    <property type="entry name" value="T(6)A37_SUA5"/>
</dbReference>
<feature type="binding site" evidence="14">
    <location>
        <position position="145"/>
    </location>
    <ligand>
        <name>ATP</name>
        <dbReference type="ChEBI" id="CHEBI:30616"/>
    </ligand>
</feature>
<name>A0A1F5A9X9_9BACT</name>
<keyword evidence="9 13" id="KW-0547">Nucleotide-binding</keyword>
<feature type="binding site" evidence="14">
    <location>
        <position position="233"/>
    </location>
    <ligand>
        <name>ATP</name>
        <dbReference type="ChEBI" id="CHEBI:30616"/>
    </ligand>
</feature>
<evidence type="ECO:0000256" key="1">
    <source>
        <dbReference type="ARBA" id="ARBA00004496"/>
    </source>
</evidence>
<comment type="catalytic activity">
    <reaction evidence="12 13">
        <text>L-threonine + hydrogencarbonate + ATP = L-threonylcarbamoyladenylate + diphosphate + H2O</text>
        <dbReference type="Rhea" id="RHEA:36407"/>
        <dbReference type="ChEBI" id="CHEBI:15377"/>
        <dbReference type="ChEBI" id="CHEBI:17544"/>
        <dbReference type="ChEBI" id="CHEBI:30616"/>
        <dbReference type="ChEBI" id="CHEBI:33019"/>
        <dbReference type="ChEBI" id="CHEBI:57926"/>
        <dbReference type="ChEBI" id="CHEBI:73682"/>
        <dbReference type="EC" id="2.7.7.87"/>
    </reaction>
</comment>
<dbReference type="InterPro" id="IPR050156">
    <property type="entry name" value="TC-AMP_synthase_SUA5"/>
</dbReference>
<evidence type="ECO:0000256" key="5">
    <source>
        <dbReference type="ARBA" id="ARBA00022490"/>
    </source>
</evidence>
<dbReference type="InterPro" id="IPR017945">
    <property type="entry name" value="DHBP_synth_RibB-like_a/b_dom"/>
</dbReference>
<dbReference type="InterPro" id="IPR038385">
    <property type="entry name" value="Sua5/YwlC_C"/>
</dbReference>
<feature type="binding site" evidence="14">
    <location>
        <position position="197"/>
    </location>
    <ligand>
        <name>ATP</name>
        <dbReference type="ChEBI" id="CHEBI:30616"/>
    </ligand>
</feature>
<protein>
    <recommendedName>
        <fullName evidence="4 13">Threonylcarbamoyl-AMP synthase</fullName>
        <shortName evidence="13">TC-AMP synthase</shortName>
        <ecNumber evidence="3 13">2.7.7.87</ecNumber>
    </recommendedName>
    <alternativeName>
        <fullName evidence="11 13">L-threonylcarbamoyladenylate synthase</fullName>
    </alternativeName>
</protein>
<comment type="subcellular location">
    <subcellularLocation>
        <location evidence="1 13">Cytoplasm</location>
    </subcellularLocation>
</comment>
<evidence type="ECO:0000313" key="17">
    <source>
        <dbReference type="Proteomes" id="UP000177701"/>
    </source>
</evidence>
<dbReference type="GO" id="GO:0008033">
    <property type="term" value="P:tRNA processing"/>
    <property type="evidence" value="ECO:0007669"/>
    <property type="project" value="UniProtKB-KW"/>
</dbReference>
<dbReference type="GO" id="GO:0003725">
    <property type="term" value="F:double-stranded RNA binding"/>
    <property type="evidence" value="ECO:0007669"/>
    <property type="project" value="UniProtKB-UniRule"/>
</dbReference>
<keyword evidence="5 13" id="KW-0963">Cytoplasm</keyword>
<keyword evidence="6 13" id="KW-0808">Transferase</keyword>
<gene>
    <name evidence="16" type="ORF">A2V47_06650</name>
</gene>
<feature type="binding site" evidence="14">
    <location>
        <position position="153"/>
    </location>
    <ligand>
        <name>ATP</name>
        <dbReference type="ChEBI" id="CHEBI:30616"/>
    </ligand>
</feature>
<dbReference type="EC" id="2.7.7.87" evidence="3 13"/>
<evidence type="ECO:0000256" key="2">
    <source>
        <dbReference type="ARBA" id="ARBA00007663"/>
    </source>
</evidence>
<evidence type="ECO:0000256" key="8">
    <source>
        <dbReference type="ARBA" id="ARBA00022695"/>
    </source>
</evidence>
<evidence type="ECO:0000256" key="7">
    <source>
        <dbReference type="ARBA" id="ARBA00022694"/>
    </source>
</evidence>
<evidence type="ECO:0000256" key="3">
    <source>
        <dbReference type="ARBA" id="ARBA00012584"/>
    </source>
</evidence>
<dbReference type="PANTHER" id="PTHR17490:SF16">
    <property type="entry name" value="THREONYLCARBAMOYL-AMP SYNTHASE"/>
    <property type="match status" value="1"/>
</dbReference>
<comment type="similarity">
    <text evidence="2 13">Belongs to the SUA5 family.</text>
</comment>
<dbReference type="Gene3D" id="3.90.870.10">
    <property type="entry name" value="DHBP synthase"/>
    <property type="match status" value="1"/>
</dbReference>
<feature type="binding site" evidence="14">
    <location>
        <position position="60"/>
    </location>
    <ligand>
        <name>ATP</name>
        <dbReference type="ChEBI" id="CHEBI:30616"/>
    </ligand>
</feature>
<feature type="binding site" evidence="14">
    <location>
        <position position="37"/>
    </location>
    <ligand>
        <name>L-threonine</name>
        <dbReference type="ChEBI" id="CHEBI:57926"/>
    </ligand>
</feature>
<feature type="domain" description="YrdC-like" evidence="15">
    <location>
        <begin position="15"/>
        <end position="201"/>
    </location>
</feature>
<feature type="binding site" evidence="14">
    <location>
        <position position="123"/>
    </location>
    <ligand>
        <name>L-threonine</name>
        <dbReference type="ChEBI" id="CHEBI:57926"/>
    </ligand>
</feature>
<dbReference type="EMBL" id="MEYH01000059">
    <property type="protein sequence ID" value="OGD15353.1"/>
    <property type="molecule type" value="Genomic_DNA"/>
</dbReference>
<keyword evidence="8 13" id="KW-0548">Nucleotidyltransferase</keyword>
<comment type="caution">
    <text evidence="16">The sequence shown here is derived from an EMBL/GenBank/DDBJ whole genome shotgun (WGS) entry which is preliminary data.</text>
</comment>
<comment type="function">
    <text evidence="13">Required for the formation of a threonylcarbamoyl group on adenosine at position 37 (t(6)A37) in tRNAs that read codons beginning with adenine.</text>
</comment>
<evidence type="ECO:0000256" key="10">
    <source>
        <dbReference type="ARBA" id="ARBA00022840"/>
    </source>
</evidence>
<evidence type="ECO:0000256" key="11">
    <source>
        <dbReference type="ARBA" id="ARBA00029774"/>
    </source>
</evidence>
<dbReference type="GO" id="GO:0005524">
    <property type="term" value="F:ATP binding"/>
    <property type="evidence" value="ECO:0007669"/>
    <property type="project" value="UniProtKB-UniRule"/>
</dbReference>
<evidence type="ECO:0000256" key="13">
    <source>
        <dbReference type="PIRNR" id="PIRNR004930"/>
    </source>
</evidence>
<keyword evidence="10 13" id="KW-0067">ATP-binding</keyword>
<dbReference type="NCBIfam" id="TIGR00057">
    <property type="entry name" value="L-threonylcarbamoyladenylate synthase"/>
    <property type="match status" value="1"/>
</dbReference>
<feature type="binding site" evidence="14">
    <location>
        <position position="69"/>
    </location>
    <ligand>
        <name>L-threonine</name>
        <dbReference type="ChEBI" id="CHEBI:57926"/>
    </ligand>
</feature>
<feature type="binding site" evidence="14">
    <location>
        <position position="119"/>
    </location>
    <ligand>
        <name>ATP</name>
        <dbReference type="ChEBI" id="CHEBI:30616"/>
    </ligand>
</feature>
<dbReference type="GO" id="GO:0000049">
    <property type="term" value="F:tRNA binding"/>
    <property type="evidence" value="ECO:0007669"/>
    <property type="project" value="TreeGrafter"/>
</dbReference>
<feature type="binding site" evidence="14">
    <location>
        <position position="143"/>
    </location>
    <ligand>
        <name>L-threonine</name>
        <dbReference type="ChEBI" id="CHEBI:57926"/>
    </ligand>
</feature>
<dbReference type="Gene3D" id="3.40.50.11030">
    <property type="entry name" value="Threonylcarbamoyl-AMP synthase, C-terminal domain"/>
    <property type="match status" value="1"/>
</dbReference>
<dbReference type="Pfam" id="PF01300">
    <property type="entry name" value="Sua5_yciO_yrdC"/>
    <property type="match status" value="1"/>
</dbReference>
<evidence type="ECO:0000256" key="6">
    <source>
        <dbReference type="ARBA" id="ARBA00022679"/>
    </source>
</evidence>
<dbReference type="InterPro" id="IPR006070">
    <property type="entry name" value="Sua5-like_dom"/>
</dbReference>
<dbReference type="InterPro" id="IPR005145">
    <property type="entry name" value="Sua5_C"/>
</dbReference>
<dbReference type="GO" id="GO:0061710">
    <property type="term" value="F:L-threonylcarbamoyladenylate synthase"/>
    <property type="evidence" value="ECO:0007669"/>
    <property type="project" value="UniProtKB-EC"/>
</dbReference>
<dbReference type="FunFam" id="3.90.870.10:FF:000009">
    <property type="entry name" value="Threonylcarbamoyl-AMP synthase, putative"/>
    <property type="match status" value="1"/>
</dbReference>